<evidence type="ECO:0000259" key="1">
    <source>
        <dbReference type="Pfam" id="PF04669"/>
    </source>
</evidence>
<dbReference type="Pfam" id="PF04669">
    <property type="entry name" value="PBDC1"/>
    <property type="match status" value="1"/>
</dbReference>
<organism evidence="2 3">
    <name type="scientific">Geodia barretti</name>
    <name type="common">Barrett's horny sponge</name>
    <dbReference type="NCBI Taxonomy" id="519541"/>
    <lineage>
        <taxon>Eukaryota</taxon>
        <taxon>Metazoa</taxon>
        <taxon>Porifera</taxon>
        <taxon>Demospongiae</taxon>
        <taxon>Heteroscleromorpha</taxon>
        <taxon>Tetractinellida</taxon>
        <taxon>Astrophorina</taxon>
        <taxon>Geodiidae</taxon>
        <taxon>Geodia</taxon>
    </lineage>
</organism>
<dbReference type="GO" id="GO:0005737">
    <property type="term" value="C:cytoplasm"/>
    <property type="evidence" value="ECO:0007669"/>
    <property type="project" value="TreeGrafter"/>
</dbReference>
<dbReference type="Proteomes" id="UP001174909">
    <property type="component" value="Unassembled WGS sequence"/>
</dbReference>
<dbReference type="Gene3D" id="1.10.3560.10">
    <property type="entry name" value="yst0336 like domain"/>
    <property type="match status" value="1"/>
</dbReference>
<gene>
    <name evidence="2" type="ORF">GBAR_LOCUS27077</name>
</gene>
<dbReference type="PANTHER" id="PTHR13410:SF9">
    <property type="entry name" value="PROTEIN PBDC1"/>
    <property type="match status" value="1"/>
</dbReference>
<comment type="caution">
    <text evidence="2">The sequence shown here is derived from an EMBL/GenBank/DDBJ whole genome shotgun (WGS) entry which is preliminary data.</text>
</comment>
<protein>
    <submittedName>
        <fullName evidence="2">Protein PBDC1</fullName>
    </submittedName>
</protein>
<feature type="non-terminal residue" evidence="2">
    <location>
        <position position="1"/>
    </location>
</feature>
<dbReference type="PANTHER" id="PTHR13410">
    <property type="entry name" value="PROTEIN PBDC1"/>
    <property type="match status" value="1"/>
</dbReference>
<reference evidence="2" key="1">
    <citation type="submission" date="2023-03" db="EMBL/GenBank/DDBJ databases">
        <authorList>
            <person name="Steffen K."/>
            <person name="Cardenas P."/>
        </authorList>
    </citation>
    <scope>NUCLEOTIDE SEQUENCE</scope>
</reference>
<keyword evidence="3" id="KW-1185">Reference proteome</keyword>
<feature type="domain" description="Polysaccharide biosynthesis" evidence="1">
    <location>
        <begin position="63"/>
        <end position="133"/>
    </location>
</feature>
<dbReference type="InterPro" id="IPR021148">
    <property type="entry name" value="Polysacc_synth_dom"/>
</dbReference>
<proteinExistence type="predicted"/>
<evidence type="ECO:0000313" key="3">
    <source>
        <dbReference type="Proteomes" id="UP001174909"/>
    </source>
</evidence>
<dbReference type="InterPro" id="IPR008476">
    <property type="entry name" value="PBDC1_metazoa/fungi"/>
</dbReference>
<evidence type="ECO:0000313" key="2">
    <source>
        <dbReference type="EMBL" id="CAI8049196.1"/>
    </source>
</evidence>
<dbReference type="AlphaFoldDB" id="A0AA35XEA0"/>
<dbReference type="EMBL" id="CASHTH010003779">
    <property type="protein sequence ID" value="CAI8049196.1"/>
    <property type="molecule type" value="Genomic_DNA"/>
</dbReference>
<name>A0AA35XEA0_GEOBA</name>
<sequence>GVGGASSAGGVPSTRAEDYSNFVSGIYTSRLSIYILPKGWLGAGMGSKGHPLRRDSFQDSYGRQDEDLYQEFQKKFKGLQVDKISQDDLKSPEAKERWRSFCKDFEGIVKDYNYGTLLRLDSSQDYSKENTILGADPQLL</sequence>
<accession>A0AA35XEA0</accession>
<dbReference type="InterPro" id="IPR023139">
    <property type="entry name" value="PBDC1-like_dom_sf"/>
</dbReference>